<dbReference type="Proteomes" id="UP001151760">
    <property type="component" value="Unassembled WGS sequence"/>
</dbReference>
<dbReference type="PANTHER" id="PTHR45835">
    <property type="entry name" value="YALI0A06105P"/>
    <property type="match status" value="1"/>
</dbReference>
<gene>
    <name evidence="1" type="ORF">Tco_1056091</name>
</gene>
<keyword evidence="1" id="KW-0808">Transferase</keyword>
<dbReference type="Gene3D" id="3.30.420.10">
    <property type="entry name" value="Ribonuclease H-like superfamily/Ribonuclease H"/>
    <property type="match status" value="1"/>
</dbReference>
<protein>
    <submittedName>
        <fullName evidence="1">Reverse transcriptase domain-containing protein</fullName>
    </submittedName>
</protein>
<evidence type="ECO:0000313" key="2">
    <source>
        <dbReference type="Proteomes" id="UP001151760"/>
    </source>
</evidence>
<keyword evidence="1" id="KW-0695">RNA-directed DNA polymerase</keyword>
<reference evidence="1" key="1">
    <citation type="journal article" date="2022" name="Int. J. Mol. Sci.">
        <title>Draft Genome of Tanacetum Coccineum: Genomic Comparison of Closely Related Tanacetum-Family Plants.</title>
        <authorList>
            <person name="Yamashiro T."/>
            <person name="Shiraishi A."/>
            <person name="Nakayama K."/>
            <person name="Satake H."/>
        </authorList>
    </citation>
    <scope>NUCLEOTIDE SEQUENCE</scope>
</reference>
<dbReference type="PANTHER" id="PTHR45835:SF99">
    <property type="entry name" value="CHROMO DOMAIN-CONTAINING PROTEIN-RELATED"/>
    <property type="match status" value="1"/>
</dbReference>
<organism evidence="1 2">
    <name type="scientific">Tanacetum coccineum</name>
    <dbReference type="NCBI Taxonomy" id="301880"/>
    <lineage>
        <taxon>Eukaryota</taxon>
        <taxon>Viridiplantae</taxon>
        <taxon>Streptophyta</taxon>
        <taxon>Embryophyta</taxon>
        <taxon>Tracheophyta</taxon>
        <taxon>Spermatophyta</taxon>
        <taxon>Magnoliopsida</taxon>
        <taxon>eudicotyledons</taxon>
        <taxon>Gunneridae</taxon>
        <taxon>Pentapetalae</taxon>
        <taxon>asterids</taxon>
        <taxon>campanulids</taxon>
        <taxon>Asterales</taxon>
        <taxon>Asteraceae</taxon>
        <taxon>Asteroideae</taxon>
        <taxon>Anthemideae</taxon>
        <taxon>Anthemidinae</taxon>
        <taxon>Tanacetum</taxon>
    </lineage>
</organism>
<dbReference type="EMBL" id="BQNB010019108">
    <property type="protein sequence ID" value="GJT81749.1"/>
    <property type="molecule type" value="Genomic_DNA"/>
</dbReference>
<comment type="caution">
    <text evidence="1">The sequence shown here is derived from an EMBL/GenBank/DDBJ whole genome shotgun (WGS) entry which is preliminary data.</text>
</comment>
<name>A0ABQ5H2Q7_9ASTR</name>
<accession>A0ABQ5H2Q7</accession>
<dbReference type="InterPro" id="IPR012337">
    <property type="entry name" value="RNaseH-like_sf"/>
</dbReference>
<keyword evidence="2" id="KW-1185">Reference proteome</keyword>
<sequence length="201" mass="23065">MDRICMYLELKSAILVANHGKQEIDTYAIPQWKWENITMDFVTKLPKTATGQDTIWVIVDRLTKSAHFLPMREDDTLEKLTRHSLKACKRESDMSMLTIQKLHGQVKEPFKQLEGLFPCCVLVFYGRSVEHLSAGIEVEDRTSCGKIEGGNEDSFAQLTPGEHRLESFLHYVNKLPYGEENLTQLSPILIFNTKLDVEFKS</sequence>
<reference evidence="1" key="2">
    <citation type="submission" date="2022-01" db="EMBL/GenBank/DDBJ databases">
        <authorList>
            <person name="Yamashiro T."/>
            <person name="Shiraishi A."/>
            <person name="Satake H."/>
            <person name="Nakayama K."/>
        </authorList>
    </citation>
    <scope>NUCLEOTIDE SEQUENCE</scope>
</reference>
<keyword evidence="1" id="KW-0548">Nucleotidyltransferase</keyword>
<dbReference type="GO" id="GO:0003964">
    <property type="term" value="F:RNA-directed DNA polymerase activity"/>
    <property type="evidence" value="ECO:0007669"/>
    <property type="project" value="UniProtKB-KW"/>
</dbReference>
<dbReference type="SUPFAM" id="SSF53098">
    <property type="entry name" value="Ribonuclease H-like"/>
    <property type="match status" value="1"/>
</dbReference>
<evidence type="ECO:0000313" key="1">
    <source>
        <dbReference type="EMBL" id="GJT81749.1"/>
    </source>
</evidence>
<proteinExistence type="predicted"/>
<dbReference type="InterPro" id="IPR036397">
    <property type="entry name" value="RNaseH_sf"/>
</dbReference>